<dbReference type="SUPFAM" id="SSF52540">
    <property type="entry name" value="P-loop containing nucleoside triphosphate hydrolases"/>
    <property type="match status" value="1"/>
</dbReference>
<organism evidence="4 5">
    <name type="scientific">Magallana gigas</name>
    <name type="common">Pacific oyster</name>
    <name type="synonym">Crassostrea gigas</name>
    <dbReference type="NCBI Taxonomy" id="29159"/>
    <lineage>
        <taxon>Eukaryota</taxon>
        <taxon>Metazoa</taxon>
        <taxon>Spiralia</taxon>
        <taxon>Lophotrochozoa</taxon>
        <taxon>Mollusca</taxon>
        <taxon>Bivalvia</taxon>
        <taxon>Autobranchia</taxon>
        <taxon>Pteriomorphia</taxon>
        <taxon>Ostreida</taxon>
        <taxon>Ostreoidea</taxon>
        <taxon>Ostreidae</taxon>
        <taxon>Magallana</taxon>
    </lineage>
</organism>
<proteinExistence type="inferred from homology"/>
<dbReference type="PANTHER" id="PTHR11783">
    <property type="entry name" value="SULFOTRANSFERASE SULT"/>
    <property type="match status" value="1"/>
</dbReference>
<name>A0A8W8N9I8_MAGGI</name>
<accession>A0A8W8N9I8</accession>
<dbReference type="Proteomes" id="UP000005408">
    <property type="component" value="Unassembled WGS sequence"/>
</dbReference>
<dbReference type="OMA" id="WAEYYET"/>
<dbReference type="InterPro" id="IPR000863">
    <property type="entry name" value="Sulfotransferase_dom"/>
</dbReference>
<dbReference type="GO" id="GO:0008146">
    <property type="term" value="F:sulfotransferase activity"/>
    <property type="evidence" value="ECO:0007669"/>
    <property type="project" value="InterPro"/>
</dbReference>
<protein>
    <recommendedName>
        <fullName evidence="3">Sulfotransferase domain-containing protein</fullName>
    </recommendedName>
</protein>
<dbReference type="Gene3D" id="3.40.50.300">
    <property type="entry name" value="P-loop containing nucleotide triphosphate hydrolases"/>
    <property type="match status" value="1"/>
</dbReference>
<reference evidence="4" key="1">
    <citation type="submission" date="2022-08" db="UniProtKB">
        <authorList>
            <consortium name="EnsemblMetazoa"/>
        </authorList>
    </citation>
    <scope>IDENTIFICATION</scope>
    <source>
        <strain evidence="4">05x7-T-G4-1.051#20</strain>
    </source>
</reference>
<keyword evidence="2" id="KW-0808">Transferase</keyword>
<comment type="similarity">
    <text evidence="1">Belongs to the sulfotransferase 1 family.</text>
</comment>
<evidence type="ECO:0000313" key="4">
    <source>
        <dbReference type="EnsemblMetazoa" id="G4410.1:cds"/>
    </source>
</evidence>
<dbReference type="AlphaFoldDB" id="A0A8W8N9I8"/>
<sequence>MDINMDESNFRQTQPVMFDGMALPPFPPLLQDAKKRFEEIRNMEYRMDDIILAIYPKSGTHWVWEIVCMLLKQKAEYSKEPKELFFLEAMADLSMVESMESPRALNTHLPHRLLPKQHIENGGKIVHVVRNPKDVCVSMYHHMKSSEEIGEIKDFETFYHTVFMNPNAKLMDGWFKYEKDFEQAEKNNTGGTIFSVHYESLKKNPITEISRLAEFLNINLKDQDIAEIADKCSFKKLKLANDTIKDHSILDIGEKSTGAKIKEFMFRKGEIGDWKNHFTVSMNEHFDAVFKEEMKDSNIRIQFE</sequence>
<evidence type="ECO:0000256" key="1">
    <source>
        <dbReference type="ARBA" id="ARBA00005771"/>
    </source>
</evidence>
<evidence type="ECO:0000259" key="3">
    <source>
        <dbReference type="Pfam" id="PF00685"/>
    </source>
</evidence>
<feature type="domain" description="Sulfotransferase" evidence="3">
    <location>
        <begin position="48"/>
        <end position="297"/>
    </location>
</feature>
<dbReference type="OrthoDB" id="6341251at2759"/>
<evidence type="ECO:0000313" key="5">
    <source>
        <dbReference type="Proteomes" id="UP000005408"/>
    </source>
</evidence>
<keyword evidence="5" id="KW-1185">Reference proteome</keyword>
<dbReference type="Pfam" id="PF00685">
    <property type="entry name" value="Sulfotransfer_1"/>
    <property type="match status" value="1"/>
</dbReference>
<dbReference type="InterPro" id="IPR027417">
    <property type="entry name" value="P-loop_NTPase"/>
</dbReference>
<evidence type="ECO:0000256" key="2">
    <source>
        <dbReference type="ARBA" id="ARBA00022679"/>
    </source>
</evidence>
<dbReference type="EnsemblMetazoa" id="G4410.1">
    <property type="protein sequence ID" value="G4410.1:cds"/>
    <property type="gene ID" value="G4410"/>
</dbReference>